<protein>
    <submittedName>
        <fullName evidence="2">Uncharacterized protein</fullName>
    </submittedName>
</protein>
<dbReference type="Proteomes" id="UP001642484">
    <property type="component" value="Unassembled WGS sequence"/>
</dbReference>
<accession>A0ABP0N988</accession>
<dbReference type="EMBL" id="CAXAMN010021375">
    <property type="protein sequence ID" value="CAK9058944.1"/>
    <property type="molecule type" value="Genomic_DNA"/>
</dbReference>
<comment type="caution">
    <text evidence="2">The sequence shown here is derived from an EMBL/GenBank/DDBJ whole genome shotgun (WGS) entry which is preliminary data.</text>
</comment>
<feature type="compositionally biased region" description="Acidic residues" evidence="1">
    <location>
        <begin position="193"/>
        <end position="208"/>
    </location>
</feature>
<proteinExistence type="predicted"/>
<gene>
    <name evidence="2" type="ORF">CCMP2556_LOCUS29057</name>
</gene>
<feature type="non-terminal residue" evidence="2">
    <location>
        <position position="1"/>
    </location>
</feature>
<feature type="non-terminal residue" evidence="2">
    <location>
        <position position="767"/>
    </location>
</feature>
<feature type="compositionally biased region" description="Acidic residues" evidence="1">
    <location>
        <begin position="30"/>
        <end position="40"/>
    </location>
</feature>
<reference evidence="2 3" key="1">
    <citation type="submission" date="2024-02" db="EMBL/GenBank/DDBJ databases">
        <authorList>
            <person name="Chen Y."/>
            <person name="Shah S."/>
            <person name="Dougan E. K."/>
            <person name="Thang M."/>
            <person name="Chan C."/>
        </authorList>
    </citation>
    <scope>NUCLEOTIDE SEQUENCE [LARGE SCALE GENOMIC DNA]</scope>
</reference>
<keyword evidence="3" id="KW-1185">Reference proteome</keyword>
<name>A0ABP0N988_9DINO</name>
<sequence>AQDEFAALAQGRLQRMKSREEPEGNQNAEPEPEEDLDDDPVPGPQKKLPRVTNKPGMMQTLDEAGEIVQDIYNFMLEELMDIVATDPHGAEKKLSTKLGQYAGSNQVVQNILALSNFKNGAFEGPVSWSSFGKQIREANETINSLKTEVRRLPNARGAGRPFGTKNRKRACDATTAKASKKQRTKAEEKGKGDEDEEAEPMDPDEPNEDASSNKTVNKSQSINLHTKCMIVEYALDAQEKGEVASVEKHVMEKFKKYFYSVEKNRFKTGLLSKWVESYHREEWGKIPWDHMTVSDRHSIKQVPNWVRRAMGREERFVCGHERHVPWEVETALNEILEPCLQKKWIVRFMKKWQWSYQNSNTKGAFLATTSIEMEEMRKAHRMQRAMLGVDWRLVLNFDQLWKGSYDPAKRVLHKLKHRNAVKDNLRPDDASKLKAIKEMVTAEALQNMSYPSGSRASKLRKGVEELNSSYHGQVFVFFSGNAESHFMSADTTLSYLRHLALQLRRASLGLAADAPALLIADGFTGNFAFLRNEDAQRRQFSEENHCTLPLRPPGGWSATGQPCDAWHHQFRRYANEYIDRCLGYVQNSQIQANQAVRLGVNSQKDLQVSVMDNVRSLIFAWSEMKKCRRLLRWSWVSRGLVTEEEMRSMMDEDEARDPIAPDTPFQKELIPGVPDLVPPSIPDTVLSACESRDVHLWQLQDMEDDSKWVTLPMVLQDFADRTFAKYQLDVFEARKKFEKGSLSQQKLKAVEEKATIPLVLMHGSGQP</sequence>
<feature type="region of interest" description="Disordered" evidence="1">
    <location>
        <begin position="1"/>
        <end position="55"/>
    </location>
</feature>
<evidence type="ECO:0000256" key="1">
    <source>
        <dbReference type="SAM" id="MobiDB-lite"/>
    </source>
</evidence>
<feature type="compositionally biased region" description="Polar residues" evidence="1">
    <location>
        <begin position="210"/>
        <end position="219"/>
    </location>
</feature>
<evidence type="ECO:0000313" key="2">
    <source>
        <dbReference type="EMBL" id="CAK9058944.1"/>
    </source>
</evidence>
<evidence type="ECO:0000313" key="3">
    <source>
        <dbReference type="Proteomes" id="UP001642484"/>
    </source>
</evidence>
<organism evidence="2 3">
    <name type="scientific">Durusdinium trenchii</name>
    <dbReference type="NCBI Taxonomy" id="1381693"/>
    <lineage>
        <taxon>Eukaryota</taxon>
        <taxon>Sar</taxon>
        <taxon>Alveolata</taxon>
        <taxon>Dinophyceae</taxon>
        <taxon>Suessiales</taxon>
        <taxon>Symbiodiniaceae</taxon>
        <taxon>Durusdinium</taxon>
    </lineage>
</organism>
<feature type="region of interest" description="Disordered" evidence="1">
    <location>
        <begin position="150"/>
        <end position="219"/>
    </location>
</feature>